<evidence type="ECO:0000313" key="4">
    <source>
        <dbReference type="Ensembl" id="ENSPMAP00000005000.1"/>
    </source>
</evidence>
<feature type="compositionally biased region" description="Low complexity" evidence="2">
    <location>
        <begin position="818"/>
        <end position="833"/>
    </location>
</feature>
<dbReference type="Ensembl" id="ENSPMAT00000005019.1">
    <property type="protein sequence ID" value="ENSPMAP00000005000.1"/>
    <property type="gene ID" value="ENSPMAG00000004518.1"/>
</dbReference>
<dbReference type="GO" id="GO:0036010">
    <property type="term" value="P:protein localization to endosome"/>
    <property type="evidence" value="ECO:0007669"/>
    <property type="project" value="TreeGrafter"/>
</dbReference>
<feature type="compositionally biased region" description="Acidic residues" evidence="2">
    <location>
        <begin position="372"/>
        <end position="382"/>
    </location>
</feature>
<dbReference type="AlphaFoldDB" id="S4RIG8"/>
<dbReference type="GO" id="GO:0005769">
    <property type="term" value="C:early endosome"/>
    <property type="evidence" value="ECO:0007669"/>
    <property type="project" value="TreeGrafter"/>
</dbReference>
<keyword evidence="1" id="KW-0597">Phosphoprotein</keyword>
<dbReference type="PANTHER" id="PTHR21669:SF1">
    <property type="entry name" value="WASH COMPLEX SUBUNIT 2"/>
    <property type="match status" value="1"/>
</dbReference>
<protein>
    <recommendedName>
        <fullName evidence="3">FAM21/CAPZIP domain-containing protein</fullName>
    </recommendedName>
</protein>
<dbReference type="Pfam" id="PF15255">
    <property type="entry name" value="CAP-ZIP_m"/>
    <property type="match status" value="1"/>
</dbReference>
<feature type="region of interest" description="Disordered" evidence="2">
    <location>
        <begin position="917"/>
        <end position="1050"/>
    </location>
</feature>
<dbReference type="GO" id="GO:0071203">
    <property type="term" value="C:WASH complex"/>
    <property type="evidence" value="ECO:0007669"/>
    <property type="project" value="TreeGrafter"/>
</dbReference>
<name>S4RIG8_PETMA</name>
<dbReference type="GO" id="GO:1901981">
    <property type="term" value="F:phosphatidylinositol phosphate binding"/>
    <property type="evidence" value="ECO:0007669"/>
    <property type="project" value="TreeGrafter"/>
</dbReference>
<dbReference type="OMA" id="IHTIFYD"/>
<feature type="compositionally biased region" description="Basic residues" evidence="2">
    <location>
        <begin position="323"/>
        <end position="336"/>
    </location>
</feature>
<evidence type="ECO:0000259" key="3">
    <source>
        <dbReference type="Pfam" id="PF15255"/>
    </source>
</evidence>
<sequence length="1050" mass="112777">EMMAAAPGVADGVVPVWERPWTLAEMRGGSNSWSLASDASLLLYMQEFSQQLIARTHEMEREMERLLGQARGTDCRLRNTFNDFLSLAHTQFIENRVYDEEVEEVPTKTEPAEKPDQPALQAKREAELIPRIRQAVQLGLHVLDGAFETLDAKGGAADSDSEEDEAVYHVEPILEPKDPYLDRPLPHIIGSQQFLSSDDVGLADISSDEEAADSDRESASDAESDEGLPNGNPSETHRQGTTESDEESEGDKRSFASDGEESEPDIFGHSDEEEPERRAGAASRPPRPTVLFPDDRTSKLPRRKMSIDSEDRSSNASGESAARRRHPERTPGRRGPRWAGDGNMMAAPEDEDEESPFASTRGMFSGGRGLFDDDEEGGGLFDEEVRNEEKTVPVPTETKKDRTLTKSGKKIPAGAVSLFPGEGIFVPPKPQPVAQEVPKVVQSQPEKKPASTLFSDDEEAESYEIAAEAPRTKPSQGLFADEDVDTDGDDGGGLFGFKPPSTKTLPSRTDTAKVNSHHNYRYVMKRSLKTGWGIKLPRGVWGGCSNNRCAHQSKKKSLLLQPSTQPLKPKVTSSLFDDDDDESDLFSAAPTQKPSNEGTKPKATAGLFSDDELSLWYNVKTSPAAPVAPKAPSQAAAEPASPAMAAAKPPAAKPRAGTGLFDDDDEGDDDLFSVAAPKPASKPGRASLLFEDNADDSEGGPALFAASQPPAAPEAARPPAPSHTVPPPTHTEPPHTRSPHTHGAPTDTELSRSPMTPAALSPQKTKGQPLEAHWEEDEDRLPPPLTSSVPKPGTAKPKVLSLFDSDDEDGNDRNTADGAGAKQPPATKAAKPGVFDDEEFLFSRSREQEGEPDVDLFTKSKNTVLVGVPVSSLLGLIGTIYIANAGRIEGGGGRRNFNYSDRRSNQQPLEIQCADHQHRNPSELPTPSLPPSKSKPPSTAIGKLQASLAIDPAKLLPDGPKPKPRPPLTSSHQPANQEAAGAVSVKSSPGSGPEEATIGFERPAQADTLHSLGKNRAKVGGNRRPPTRAGRRLSSEKSDEPDGPSTSTSP</sequence>
<evidence type="ECO:0000256" key="2">
    <source>
        <dbReference type="SAM" id="MobiDB-lite"/>
    </source>
</evidence>
<feature type="domain" description="FAM21/CAPZIP" evidence="3">
    <location>
        <begin position="931"/>
        <end position="1046"/>
    </location>
</feature>
<dbReference type="GeneTree" id="ENSGT00940000153997"/>
<feature type="region of interest" description="Disordered" evidence="2">
    <location>
        <begin position="208"/>
        <end position="408"/>
    </location>
</feature>
<feature type="compositionally biased region" description="Acidic residues" evidence="2">
    <location>
        <begin position="480"/>
        <end position="490"/>
    </location>
</feature>
<feature type="compositionally biased region" description="Polar residues" evidence="2">
    <location>
        <begin position="501"/>
        <end position="512"/>
    </location>
</feature>
<feature type="compositionally biased region" description="Acidic residues" evidence="2">
    <location>
        <begin position="661"/>
        <end position="671"/>
    </location>
</feature>
<feature type="compositionally biased region" description="Basic and acidic residues" evidence="2">
    <location>
        <begin position="266"/>
        <end position="279"/>
    </location>
</feature>
<accession>S4RIG8</accession>
<feature type="region of interest" description="Disordered" evidence="2">
    <location>
        <begin position="427"/>
        <end position="512"/>
    </location>
</feature>
<reference evidence="4" key="2">
    <citation type="submission" date="2025-09" db="UniProtKB">
        <authorList>
            <consortium name="Ensembl"/>
        </authorList>
    </citation>
    <scope>IDENTIFICATION</scope>
</reference>
<feature type="compositionally biased region" description="Basic and acidic residues" evidence="2">
    <location>
        <begin position="383"/>
        <end position="404"/>
    </location>
</feature>
<dbReference type="PANTHER" id="PTHR21669">
    <property type="entry name" value="CAPZ-INTERACTING PROTEIN AND RELATED PROTEINS"/>
    <property type="match status" value="1"/>
</dbReference>
<evidence type="ECO:0000256" key="1">
    <source>
        <dbReference type="ARBA" id="ARBA00022553"/>
    </source>
</evidence>
<organism evidence="4">
    <name type="scientific">Petromyzon marinus</name>
    <name type="common">Sea lamprey</name>
    <dbReference type="NCBI Taxonomy" id="7757"/>
    <lineage>
        <taxon>Eukaryota</taxon>
        <taxon>Metazoa</taxon>
        <taxon>Chordata</taxon>
        <taxon>Craniata</taxon>
        <taxon>Vertebrata</taxon>
        <taxon>Cyclostomata</taxon>
        <taxon>Hyperoartia</taxon>
        <taxon>Petromyzontiformes</taxon>
        <taxon>Petromyzontidae</taxon>
        <taxon>Petromyzon</taxon>
    </lineage>
</organism>
<feature type="compositionally biased region" description="Low complexity" evidence="2">
    <location>
        <begin position="623"/>
        <end position="660"/>
    </location>
</feature>
<dbReference type="GO" id="GO:0042147">
    <property type="term" value="P:retrograde transport, endosome to Golgi"/>
    <property type="evidence" value="ECO:0007669"/>
    <property type="project" value="TreeGrafter"/>
</dbReference>
<feature type="compositionally biased region" description="Pro residues" evidence="2">
    <location>
        <begin position="710"/>
        <end position="731"/>
    </location>
</feature>
<dbReference type="GO" id="GO:0005829">
    <property type="term" value="C:cytosol"/>
    <property type="evidence" value="ECO:0007669"/>
    <property type="project" value="GOC"/>
</dbReference>
<dbReference type="HOGENOM" id="CLU_291125_0_0_1"/>
<feature type="region of interest" description="Disordered" evidence="2">
    <location>
        <begin position="623"/>
        <end position="854"/>
    </location>
</feature>
<reference evidence="4" key="1">
    <citation type="submission" date="2025-08" db="UniProtKB">
        <authorList>
            <consortium name="Ensembl"/>
        </authorList>
    </citation>
    <scope>IDENTIFICATION</scope>
</reference>
<dbReference type="STRING" id="7757.ENSPMAP00000005000"/>
<proteinExistence type="predicted"/>
<dbReference type="GO" id="GO:1905394">
    <property type="term" value="F:retromer complex binding"/>
    <property type="evidence" value="ECO:0007669"/>
    <property type="project" value="TreeGrafter"/>
</dbReference>
<dbReference type="InterPro" id="IPR029341">
    <property type="entry name" value="FAM21/CAPZIP"/>
</dbReference>
<feature type="compositionally biased region" description="Polar residues" evidence="2">
    <location>
        <begin position="589"/>
        <end position="598"/>
    </location>
</feature>
<feature type="region of interest" description="Disordered" evidence="2">
    <location>
        <begin position="554"/>
        <end position="605"/>
    </location>
</feature>